<keyword evidence="2 3" id="KW-0238">DNA-binding</keyword>
<dbReference type="SUPFAM" id="SSF46785">
    <property type="entry name" value="Winged helix' DNA-binding domain"/>
    <property type="match status" value="1"/>
</dbReference>
<dbReference type="InterPro" id="IPR013761">
    <property type="entry name" value="SAM/pointed_sf"/>
</dbReference>
<evidence type="ECO:0000256" key="2">
    <source>
        <dbReference type="ARBA" id="ARBA00023125"/>
    </source>
</evidence>
<comment type="similarity">
    <text evidence="1 3">Belongs to the ETS family.</text>
</comment>
<evidence type="ECO:0000259" key="5">
    <source>
        <dbReference type="PROSITE" id="PS50061"/>
    </source>
</evidence>
<evidence type="ECO:0000313" key="7">
    <source>
        <dbReference type="EMBL" id="CBY13844.1"/>
    </source>
</evidence>
<protein>
    <recommendedName>
        <fullName evidence="9">ETS domain-containing protein</fullName>
    </recommendedName>
</protein>
<dbReference type="PROSITE" id="PS00346">
    <property type="entry name" value="ETS_DOMAIN_2"/>
    <property type="match status" value="1"/>
</dbReference>
<dbReference type="SMART" id="SM00251">
    <property type="entry name" value="SAM_PNT"/>
    <property type="match status" value="1"/>
</dbReference>
<dbReference type="InterPro" id="IPR003118">
    <property type="entry name" value="Pointed_dom"/>
</dbReference>
<evidence type="ECO:0008006" key="9">
    <source>
        <dbReference type="Google" id="ProtNLM"/>
    </source>
</evidence>
<keyword evidence="3" id="KW-0539">Nucleus</keyword>
<reference evidence="7" key="1">
    <citation type="journal article" date="2010" name="Science">
        <title>Plasticity of animal genome architecture unmasked by rapid evolution of a pelagic tunicate.</title>
        <authorList>
            <person name="Denoeud F."/>
            <person name="Henriet S."/>
            <person name="Mungpakdee S."/>
            <person name="Aury J.M."/>
            <person name="Da Silva C."/>
            <person name="Brinkmann H."/>
            <person name="Mikhaleva J."/>
            <person name="Olsen L.C."/>
            <person name="Jubin C."/>
            <person name="Canestro C."/>
            <person name="Bouquet J.M."/>
            <person name="Danks G."/>
            <person name="Poulain J."/>
            <person name="Campsteijn C."/>
            <person name="Adamski M."/>
            <person name="Cross I."/>
            <person name="Yadetie F."/>
            <person name="Muffato M."/>
            <person name="Louis A."/>
            <person name="Butcher S."/>
            <person name="Tsagkogeorga G."/>
            <person name="Konrad A."/>
            <person name="Singh S."/>
            <person name="Jensen M.F."/>
            <person name="Cong E.H."/>
            <person name="Eikeseth-Otteraa H."/>
            <person name="Noel B."/>
            <person name="Anthouard V."/>
            <person name="Porcel B.M."/>
            <person name="Kachouri-Lafond R."/>
            <person name="Nishino A."/>
            <person name="Ugolini M."/>
            <person name="Chourrout P."/>
            <person name="Nishida H."/>
            <person name="Aasland R."/>
            <person name="Huzurbazar S."/>
            <person name="Westhof E."/>
            <person name="Delsuc F."/>
            <person name="Lehrach H."/>
            <person name="Reinhardt R."/>
            <person name="Weissenbach J."/>
            <person name="Roy S.W."/>
            <person name="Artiguenave F."/>
            <person name="Postlethwait J.H."/>
            <person name="Manak J.R."/>
            <person name="Thompson E.M."/>
            <person name="Jaillon O."/>
            <person name="Du Pasquier L."/>
            <person name="Boudinot P."/>
            <person name="Liberles D.A."/>
            <person name="Volff J.N."/>
            <person name="Philippe H."/>
            <person name="Lenhard B."/>
            <person name="Roest Crollius H."/>
            <person name="Wincker P."/>
            <person name="Chourrout D."/>
        </authorList>
    </citation>
    <scope>NUCLEOTIDE SEQUENCE [LARGE SCALE GENOMIC DNA]</scope>
</reference>
<dbReference type="GO" id="GO:0005634">
    <property type="term" value="C:nucleus"/>
    <property type="evidence" value="ECO:0007669"/>
    <property type="project" value="UniProtKB-SubCell"/>
</dbReference>
<dbReference type="PROSITE" id="PS50061">
    <property type="entry name" value="ETS_DOMAIN_3"/>
    <property type="match status" value="1"/>
</dbReference>
<dbReference type="Pfam" id="PF00178">
    <property type="entry name" value="Ets"/>
    <property type="match status" value="1"/>
</dbReference>
<dbReference type="GO" id="GO:0000981">
    <property type="term" value="F:DNA-binding transcription factor activity, RNA polymerase II-specific"/>
    <property type="evidence" value="ECO:0007669"/>
    <property type="project" value="TreeGrafter"/>
</dbReference>
<evidence type="ECO:0000256" key="3">
    <source>
        <dbReference type="RuleBase" id="RU004019"/>
    </source>
</evidence>
<evidence type="ECO:0000256" key="4">
    <source>
        <dbReference type="SAM" id="MobiDB-lite"/>
    </source>
</evidence>
<feature type="compositionally biased region" description="Low complexity" evidence="4">
    <location>
        <begin position="92"/>
        <end position="102"/>
    </location>
</feature>
<dbReference type="Pfam" id="PF02198">
    <property type="entry name" value="SAM_PNT"/>
    <property type="match status" value="1"/>
</dbReference>
<feature type="domain" description="ETS" evidence="5">
    <location>
        <begin position="235"/>
        <end position="315"/>
    </location>
</feature>
<accession>E4XVY9</accession>
<dbReference type="OrthoDB" id="10067219at2759"/>
<name>E4XVY9_OIKDI</name>
<feature type="region of interest" description="Disordered" evidence="4">
    <location>
        <begin position="76"/>
        <end position="102"/>
    </location>
</feature>
<gene>
    <name evidence="7" type="ORF">GSOID_T00006792001</name>
</gene>
<dbReference type="Proteomes" id="UP000001307">
    <property type="component" value="Unassembled WGS sequence"/>
</dbReference>
<dbReference type="InterPro" id="IPR036388">
    <property type="entry name" value="WH-like_DNA-bd_sf"/>
</dbReference>
<dbReference type="InParanoid" id="E4XVY9"/>
<organism evidence="7">
    <name type="scientific">Oikopleura dioica</name>
    <name type="common">Tunicate</name>
    <dbReference type="NCBI Taxonomy" id="34765"/>
    <lineage>
        <taxon>Eukaryota</taxon>
        <taxon>Metazoa</taxon>
        <taxon>Chordata</taxon>
        <taxon>Tunicata</taxon>
        <taxon>Appendicularia</taxon>
        <taxon>Copelata</taxon>
        <taxon>Oikopleuridae</taxon>
        <taxon>Oikopleura</taxon>
    </lineage>
</organism>
<dbReference type="SMART" id="SM00413">
    <property type="entry name" value="ETS"/>
    <property type="match status" value="1"/>
</dbReference>
<evidence type="ECO:0000259" key="6">
    <source>
        <dbReference type="PROSITE" id="PS51433"/>
    </source>
</evidence>
<dbReference type="PRINTS" id="PR00454">
    <property type="entry name" value="ETSDOMAIN"/>
</dbReference>
<dbReference type="InterPro" id="IPR000418">
    <property type="entry name" value="Ets_dom"/>
</dbReference>
<dbReference type="EMBL" id="FN653226">
    <property type="protein sequence ID" value="CBY13844.1"/>
    <property type="molecule type" value="Genomic_DNA"/>
</dbReference>
<dbReference type="SUPFAM" id="SSF47769">
    <property type="entry name" value="SAM/Pointed domain"/>
    <property type="match status" value="1"/>
</dbReference>
<evidence type="ECO:0000256" key="1">
    <source>
        <dbReference type="ARBA" id="ARBA00005562"/>
    </source>
</evidence>
<dbReference type="PANTHER" id="PTHR11849:SF289">
    <property type="entry name" value="ETS-LIKE PROTEIN POINTED"/>
    <property type="match status" value="1"/>
</dbReference>
<dbReference type="Gene3D" id="1.10.150.50">
    <property type="entry name" value="Transcription Factor, Ets-1"/>
    <property type="match status" value="1"/>
</dbReference>
<keyword evidence="8" id="KW-1185">Reference proteome</keyword>
<dbReference type="InterPro" id="IPR036390">
    <property type="entry name" value="WH_DNA-bd_sf"/>
</dbReference>
<comment type="subcellular location">
    <subcellularLocation>
        <location evidence="3">Nucleus</location>
    </subcellularLocation>
</comment>
<dbReference type="InterPro" id="IPR046328">
    <property type="entry name" value="ETS_fam"/>
</dbReference>
<dbReference type="AlphaFoldDB" id="E4XVY9"/>
<proteinExistence type="inferred from homology"/>
<dbReference type="GO" id="GO:0043565">
    <property type="term" value="F:sequence-specific DNA binding"/>
    <property type="evidence" value="ECO:0007669"/>
    <property type="project" value="InterPro"/>
</dbReference>
<sequence length="341" mass="39771">MGDLVPCPWESEFVQKEEPALDFWLTETKFIKNEATMDDPFADCQQEPQTKRSERKMIPSPLKLDSSLCSSFETFSSNETSPNFSDQEVPESSFNMSSSSDEGSIFSDNEKICQMASLITPRSSAKFNNSIALIFNGFFDMFDHPRDPVNWSAYQVSQWVDWVRQEFSIHGYVQMDGIDGLQLSRMTKNDFLCNWPPFVGEIGWENLHWLTNKANQERQLIVPIQNRINSSGGPIQLWQFLVEMLLSRESKDCITWTGKEWEFRMVDPDEVARRWGVRKNKPKMNYEKLSRGLRYYYDKNIIEKTPGRRYVYRFVCQLGELVGHSPKELHAMLDVEPETEE</sequence>
<evidence type="ECO:0000313" key="8">
    <source>
        <dbReference type="Proteomes" id="UP000001307"/>
    </source>
</evidence>
<dbReference type="Gene3D" id="1.10.10.10">
    <property type="entry name" value="Winged helix-like DNA-binding domain superfamily/Winged helix DNA-binding domain"/>
    <property type="match status" value="1"/>
</dbReference>
<dbReference type="PANTHER" id="PTHR11849">
    <property type="entry name" value="ETS"/>
    <property type="match status" value="1"/>
</dbReference>
<dbReference type="GO" id="GO:0030154">
    <property type="term" value="P:cell differentiation"/>
    <property type="evidence" value="ECO:0007669"/>
    <property type="project" value="TreeGrafter"/>
</dbReference>
<feature type="domain" description="PNT" evidence="6">
    <location>
        <begin position="130"/>
        <end position="214"/>
    </location>
</feature>
<dbReference type="PROSITE" id="PS51433">
    <property type="entry name" value="PNT"/>
    <property type="match status" value="1"/>
</dbReference>